<dbReference type="NCBIfam" id="TIGR00745">
    <property type="entry name" value="apbA_panE"/>
    <property type="match status" value="1"/>
</dbReference>
<dbReference type="Gene3D" id="1.10.1040.10">
    <property type="entry name" value="N-(1-d-carboxylethyl)-l-norvaline Dehydrogenase, domain 2"/>
    <property type="match status" value="1"/>
</dbReference>
<dbReference type="GO" id="GO:0005737">
    <property type="term" value="C:cytoplasm"/>
    <property type="evidence" value="ECO:0007669"/>
    <property type="project" value="TreeGrafter"/>
</dbReference>
<sequence length="331" mass="36091">MAFIQCIDALYVVGGGAIGGLFAWRLSLSKDIVVSIVCRSNYVEVKSAGYMIDSAQFGTSVYRPEKVYRTVEEAVEEEGPYDFVIVALKALPNIYDSSERIAAAVGKGTIVLVFQNGIGVEEPFTRRFPHAVVVSTVTFVSVKQEEAGMLRHGGFSMLASGVHSVGNGMQAQAQAKLQFLSDVFVSQGVSSIIEADIQPYRWQKHILNGSTNPVSVICGGASCQDMAKNNYCCKLLEETMAEIFVLGKKITGKSFPGVDGIVDPQTATDYIRSIPVPVYTSMLVDSQSKRPMERDVILKNPIKLADKYGVDVPHMKALYAMVTMIEEGYAR</sequence>
<accession>A0A2G5BE57</accession>
<dbReference type="InterPro" id="IPR003710">
    <property type="entry name" value="ApbA"/>
</dbReference>
<proteinExistence type="inferred from homology"/>
<dbReference type="InterPro" id="IPR013332">
    <property type="entry name" value="KPR_N"/>
</dbReference>
<name>A0A2G5BE57_COERN</name>
<comment type="similarity">
    <text evidence="1 4">Belongs to the ketopantoate reductase family.</text>
</comment>
<dbReference type="InterPro" id="IPR008927">
    <property type="entry name" value="6-PGluconate_DH-like_C_sf"/>
</dbReference>
<dbReference type="GO" id="GO:0008677">
    <property type="term" value="F:2-dehydropantoate 2-reductase activity"/>
    <property type="evidence" value="ECO:0007669"/>
    <property type="project" value="UniProtKB-EC"/>
</dbReference>
<gene>
    <name evidence="7" type="ORF">COEREDRAFT_80639</name>
</gene>
<comment type="function">
    <text evidence="4">Catalyzes the NADPH-dependent reduction of ketopantoate into pantoic acid.</text>
</comment>
<dbReference type="FunFam" id="1.10.1040.10:FF:000017">
    <property type="entry name" value="2-dehydropantoate 2-reductase"/>
    <property type="match status" value="1"/>
</dbReference>
<evidence type="ECO:0000259" key="6">
    <source>
        <dbReference type="Pfam" id="PF08546"/>
    </source>
</evidence>
<dbReference type="Gene3D" id="3.40.50.720">
    <property type="entry name" value="NAD(P)-binding Rossmann-like Domain"/>
    <property type="match status" value="1"/>
</dbReference>
<keyword evidence="2 4" id="KW-0521">NADP</keyword>
<evidence type="ECO:0000256" key="4">
    <source>
        <dbReference type="RuleBase" id="RU362068"/>
    </source>
</evidence>
<keyword evidence="8" id="KW-1185">Reference proteome</keyword>
<dbReference type="GO" id="GO:0015940">
    <property type="term" value="P:pantothenate biosynthetic process"/>
    <property type="evidence" value="ECO:0007669"/>
    <property type="project" value="InterPro"/>
</dbReference>
<evidence type="ECO:0000259" key="5">
    <source>
        <dbReference type="Pfam" id="PF02558"/>
    </source>
</evidence>
<dbReference type="EC" id="1.1.1.169" evidence="4"/>
<dbReference type="InterPro" id="IPR051402">
    <property type="entry name" value="KPR-Related"/>
</dbReference>
<evidence type="ECO:0000256" key="2">
    <source>
        <dbReference type="ARBA" id="ARBA00022857"/>
    </source>
</evidence>
<keyword evidence="3 4" id="KW-0560">Oxidoreductase</keyword>
<evidence type="ECO:0000313" key="8">
    <source>
        <dbReference type="Proteomes" id="UP000242474"/>
    </source>
</evidence>
<dbReference type="SUPFAM" id="SSF51735">
    <property type="entry name" value="NAD(P)-binding Rossmann-fold domains"/>
    <property type="match status" value="1"/>
</dbReference>
<comment type="catalytic activity">
    <reaction evidence="4">
        <text>(R)-pantoate + NADP(+) = 2-dehydropantoate + NADPH + H(+)</text>
        <dbReference type="Rhea" id="RHEA:16233"/>
        <dbReference type="ChEBI" id="CHEBI:11561"/>
        <dbReference type="ChEBI" id="CHEBI:15378"/>
        <dbReference type="ChEBI" id="CHEBI:15980"/>
        <dbReference type="ChEBI" id="CHEBI:57783"/>
        <dbReference type="ChEBI" id="CHEBI:58349"/>
        <dbReference type="EC" id="1.1.1.169"/>
    </reaction>
</comment>
<feature type="domain" description="Ketopantoate reductase C-terminal" evidence="6">
    <location>
        <begin position="196"/>
        <end position="326"/>
    </location>
</feature>
<dbReference type="Pfam" id="PF02558">
    <property type="entry name" value="ApbA"/>
    <property type="match status" value="1"/>
</dbReference>
<dbReference type="STRING" id="763665.A0A2G5BE57"/>
<evidence type="ECO:0000256" key="1">
    <source>
        <dbReference type="ARBA" id="ARBA00007870"/>
    </source>
</evidence>
<dbReference type="PANTHER" id="PTHR21708">
    <property type="entry name" value="PROBABLE 2-DEHYDROPANTOATE 2-REDUCTASE"/>
    <property type="match status" value="1"/>
</dbReference>
<dbReference type="InterPro" id="IPR013752">
    <property type="entry name" value="KPA_reductase"/>
</dbReference>
<dbReference type="OrthoDB" id="5302359at2759"/>
<dbReference type="Pfam" id="PF08546">
    <property type="entry name" value="ApbA_C"/>
    <property type="match status" value="1"/>
</dbReference>
<reference evidence="7 8" key="1">
    <citation type="journal article" date="2015" name="Genome Biol. Evol.">
        <title>Phylogenomic analyses indicate that early fungi evolved digesting cell walls of algal ancestors of land plants.</title>
        <authorList>
            <person name="Chang Y."/>
            <person name="Wang S."/>
            <person name="Sekimoto S."/>
            <person name="Aerts A.L."/>
            <person name="Choi C."/>
            <person name="Clum A."/>
            <person name="LaButti K.M."/>
            <person name="Lindquist E.A."/>
            <person name="Yee Ngan C."/>
            <person name="Ohm R.A."/>
            <person name="Salamov A.A."/>
            <person name="Grigoriev I.V."/>
            <person name="Spatafora J.W."/>
            <person name="Berbee M.L."/>
        </authorList>
    </citation>
    <scope>NUCLEOTIDE SEQUENCE [LARGE SCALE GENOMIC DNA]</scope>
    <source>
        <strain evidence="7 8">NRRL 1564</strain>
    </source>
</reference>
<evidence type="ECO:0000256" key="3">
    <source>
        <dbReference type="ARBA" id="ARBA00023002"/>
    </source>
</evidence>
<dbReference type="SUPFAM" id="SSF48179">
    <property type="entry name" value="6-phosphogluconate dehydrogenase C-terminal domain-like"/>
    <property type="match status" value="1"/>
</dbReference>
<dbReference type="PANTHER" id="PTHR21708:SF26">
    <property type="entry name" value="2-DEHYDROPANTOATE 2-REDUCTASE"/>
    <property type="match status" value="1"/>
</dbReference>
<feature type="domain" description="Ketopantoate reductase N-terminal" evidence="5">
    <location>
        <begin position="11"/>
        <end position="155"/>
    </location>
</feature>
<dbReference type="AlphaFoldDB" id="A0A2G5BE57"/>
<dbReference type="Proteomes" id="UP000242474">
    <property type="component" value="Unassembled WGS sequence"/>
</dbReference>
<dbReference type="InterPro" id="IPR013328">
    <property type="entry name" value="6PGD_dom2"/>
</dbReference>
<evidence type="ECO:0000313" key="7">
    <source>
        <dbReference type="EMBL" id="PIA17299.1"/>
    </source>
</evidence>
<protein>
    <recommendedName>
        <fullName evidence="4">2-dehydropantoate 2-reductase</fullName>
        <ecNumber evidence="4">1.1.1.169</ecNumber>
    </recommendedName>
    <alternativeName>
        <fullName evidence="4">Ketopantoate reductase</fullName>
    </alternativeName>
</protein>
<dbReference type="InterPro" id="IPR036291">
    <property type="entry name" value="NAD(P)-bd_dom_sf"/>
</dbReference>
<organism evidence="7 8">
    <name type="scientific">Coemansia reversa (strain ATCC 12441 / NRRL 1564)</name>
    <dbReference type="NCBI Taxonomy" id="763665"/>
    <lineage>
        <taxon>Eukaryota</taxon>
        <taxon>Fungi</taxon>
        <taxon>Fungi incertae sedis</taxon>
        <taxon>Zoopagomycota</taxon>
        <taxon>Kickxellomycotina</taxon>
        <taxon>Kickxellomycetes</taxon>
        <taxon>Kickxellales</taxon>
        <taxon>Kickxellaceae</taxon>
        <taxon>Coemansia</taxon>
    </lineage>
</organism>
<dbReference type="EMBL" id="KZ303495">
    <property type="protein sequence ID" value="PIA17299.1"/>
    <property type="molecule type" value="Genomic_DNA"/>
</dbReference>